<feature type="compositionally biased region" description="Basic and acidic residues" evidence="2">
    <location>
        <begin position="306"/>
        <end position="315"/>
    </location>
</feature>
<evidence type="ECO:0000313" key="5">
    <source>
        <dbReference type="Proteomes" id="UP000054558"/>
    </source>
</evidence>
<keyword evidence="5" id="KW-1185">Reference proteome</keyword>
<feature type="region of interest" description="Disordered" evidence="2">
    <location>
        <begin position="2025"/>
        <end position="2052"/>
    </location>
</feature>
<keyword evidence="1" id="KW-0863">Zinc-finger</keyword>
<keyword evidence="1" id="KW-0479">Metal-binding</keyword>
<dbReference type="PANTHER" id="PTHR45725">
    <property type="entry name" value="FORMIN HOMOLOGY 2 FAMILY MEMBER"/>
    <property type="match status" value="1"/>
</dbReference>
<feature type="compositionally biased region" description="Low complexity" evidence="2">
    <location>
        <begin position="320"/>
        <end position="330"/>
    </location>
</feature>
<dbReference type="GO" id="GO:0008270">
    <property type="term" value="F:zinc ion binding"/>
    <property type="evidence" value="ECO:0007669"/>
    <property type="project" value="UniProtKB-KW"/>
</dbReference>
<feature type="compositionally biased region" description="Gly residues" evidence="2">
    <location>
        <begin position="777"/>
        <end position="793"/>
    </location>
</feature>
<feature type="compositionally biased region" description="Low complexity" evidence="2">
    <location>
        <begin position="214"/>
        <end position="227"/>
    </location>
</feature>
<dbReference type="Pfam" id="PF00098">
    <property type="entry name" value="zf-CCHC"/>
    <property type="match status" value="1"/>
</dbReference>
<dbReference type="OrthoDB" id="9398000at2759"/>
<feature type="region of interest" description="Disordered" evidence="2">
    <location>
        <begin position="1009"/>
        <end position="1101"/>
    </location>
</feature>
<feature type="compositionally biased region" description="Basic and acidic residues" evidence="2">
    <location>
        <begin position="712"/>
        <end position="732"/>
    </location>
</feature>
<dbReference type="InterPro" id="IPR001878">
    <property type="entry name" value="Znf_CCHC"/>
</dbReference>
<gene>
    <name evidence="4" type="ORF">KFL_008530020</name>
</gene>
<keyword evidence="1" id="KW-0862">Zinc</keyword>
<feature type="compositionally biased region" description="Basic and acidic residues" evidence="2">
    <location>
        <begin position="1090"/>
        <end position="1101"/>
    </location>
</feature>
<accession>A0A1Y1IRB2</accession>
<feature type="region of interest" description="Disordered" evidence="2">
    <location>
        <begin position="2403"/>
        <end position="2464"/>
    </location>
</feature>
<feature type="region of interest" description="Disordered" evidence="2">
    <location>
        <begin position="1279"/>
        <end position="1360"/>
    </location>
</feature>
<feature type="compositionally biased region" description="Acidic residues" evidence="2">
    <location>
        <begin position="1295"/>
        <end position="1316"/>
    </location>
</feature>
<feature type="region of interest" description="Disordered" evidence="2">
    <location>
        <begin position="1627"/>
        <end position="1751"/>
    </location>
</feature>
<feature type="compositionally biased region" description="Gly residues" evidence="2">
    <location>
        <begin position="1698"/>
        <end position="1715"/>
    </location>
</feature>
<feature type="compositionally biased region" description="Basic and acidic residues" evidence="2">
    <location>
        <begin position="1035"/>
        <end position="1055"/>
    </location>
</feature>
<feature type="region of interest" description="Disordered" evidence="2">
    <location>
        <begin position="191"/>
        <end position="378"/>
    </location>
</feature>
<organism evidence="4 5">
    <name type="scientific">Klebsormidium nitens</name>
    <name type="common">Green alga</name>
    <name type="synonym">Ulothrix nitens</name>
    <dbReference type="NCBI Taxonomy" id="105231"/>
    <lineage>
        <taxon>Eukaryota</taxon>
        <taxon>Viridiplantae</taxon>
        <taxon>Streptophyta</taxon>
        <taxon>Klebsormidiophyceae</taxon>
        <taxon>Klebsormidiales</taxon>
        <taxon>Klebsormidiaceae</taxon>
        <taxon>Klebsormidium</taxon>
    </lineage>
</organism>
<dbReference type="GO" id="GO:0003676">
    <property type="term" value="F:nucleic acid binding"/>
    <property type="evidence" value="ECO:0007669"/>
    <property type="project" value="InterPro"/>
</dbReference>
<evidence type="ECO:0000256" key="1">
    <source>
        <dbReference type="PROSITE-ProRule" id="PRU00047"/>
    </source>
</evidence>
<reference evidence="4 5" key="1">
    <citation type="journal article" date="2014" name="Nat. Commun.">
        <title>Klebsormidium flaccidum genome reveals primary factors for plant terrestrial adaptation.</title>
        <authorList>
            <person name="Hori K."/>
            <person name="Maruyama F."/>
            <person name="Fujisawa T."/>
            <person name="Togashi T."/>
            <person name="Yamamoto N."/>
            <person name="Seo M."/>
            <person name="Sato S."/>
            <person name="Yamada T."/>
            <person name="Mori H."/>
            <person name="Tajima N."/>
            <person name="Moriyama T."/>
            <person name="Ikeuchi M."/>
            <person name="Watanabe M."/>
            <person name="Wada H."/>
            <person name="Kobayashi K."/>
            <person name="Saito M."/>
            <person name="Masuda T."/>
            <person name="Sasaki-Sekimoto Y."/>
            <person name="Mashiguchi K."/>
            <person name="Awai K."/>
            <person name="Shimojima M."/>
            <person name="Masuda S."/>
            <person name="Iwai M."/>
            <person name="Nobusawa T."/>
            <person name="Narise T."/>
            <person name="Kondo S."/>
            <person name="Saito H."/>
            <person name="Sato R."/>
            <person name="Murakawa M."/>
            <person name="Ihara Y."/>
            <person name="Oshima-Yamada Y."/>
            <person name="Ohtaka K."/>
            <person name="Satoh M."/>
            <person name="Sonobe K."/>
            <person name="Ishii M."/>
            <person name="Ohtani R."/>
            <person name="Kanamori-Sato M."/>
            <person name="Honoki R."/>
            <person name="Miyazaki D."/>
            <person name="Mochizuki H."/>
            <person name="Umetsu J."/>
            <person name="Higashi K."/>
            <person name="Shibata D."/>
            <person name="Kamiya Y."/>
            <person name="Sato N."/>
            <person name="Nakamura Y."/>
            <person name="Tabata S."/>
            <person name="Ida S."/>
            <person name="Kurokawa K."/>
            <person name="Ohta H."/>
        </authorList>
    </citation>
    <scope>NUCLEOTIDE SEQUENCE [LARGE SCALE GENOMIC DNA]</scope>
    <source>
        <strain evidence="4 5">NIES-2285</strain>
    </source>
</reference>
<feature type="region of interest" description="Disordered" evidence="2">
    <location>
        <begin position="421"/>
        <end position="461"/>
    </location>
</feature>
<feature type="compositionally biased region" description="Basic and acidic residues" evidence="2">
    <location>
        <begin position="272"/>
        <end position="291"/>
    </location>
</feature>
<dbReference type="Proteomes" id="UP000054558">
    <property type="component" value="Unassembled WGS sequence"/>
</dbReference>
<feature type="compositionally biased region" description="Low complexity" evidence="2">
    <location>
        <begin position="867"/>
        <end position="880"/>
    </location>
</feature>
<dbReference type="PANTHER" id="PTHR45725:SF18">
    <property type="entry name" value="ORC1-LIKE AAA ATPASE DOMAIN-CONTAINING PROTEIN"/>
    <property type="match status" value="1"/>
</dbReference>
<feature type="compositionally biased region" description="Low complexity" evidence="2">
    <location>
        <begin position="826"/>
        <end position="843"/>
    </location>
</feature>
<dbReference type="PROSITE" id="PS50158">
    <property type="entry name" value="ZF_CCHC"/>
    <property type="match status" value="1"/>
</dbReference>
<feature type="compositionally biased region" description="Basic and acidic residues" evidence="2">
    <location>
        <begin position="360"/>
        <end position="378"/>
    </location>
</feature>
<feature type="compositionally biased region" description="Low complexity" evidence="2">
    <location>
        <begin position="1681"/>
        <end position="1690"/>
    </location>
</feature>
<feature type="region of interest" description="Disordered" evidence="2">
    <location>
        <begin position="749"/>
        <end position="880"/>
    </location>
</feature>
<name>A0A1Y1IRB2_KLENI</name>
<protein>
    <recommendedName>
        <fullName evidence="3">CCHC-type domain-containing protein</fullName>
    </recommendedName>
</protein>
<dbReference type="InterPro" id="IPR051425">
    <property type="entry name" value="Formin_Homology"/>
</dbReference>
<feature type="compositionally biased region" description="Basic and acidic residues" evidence="2">
    <location>
        <begin position="2041"/>
        <end position="2052"/>
    </location>
</feature>
<evidence type="ECO:0000259" key="3">
    <source>
        <dbReference type="PROSITE" id="PS50158"/>
    </source>
</evidence>
<feature type="domain" description="CCHC-type" evidence="3">
    <location>
        <begin position="234"/>
        <end position="248"/>
    </location>
</feature>
<dbReference type="EMBL" id="DF237802">
    <property type="protein sequence ID" value="GAQ91781.1"/>
    <property type="molecule type" value="Genomic_DNA"/>
</dbReference>
<feature type="region of interest" description="Disordered" evidence="2">
    <location>
        <begin position="2326"/>
        <end position="2357"/>
    </location>
</feature>
<sequence length="2464" mass="270770">MKFEGRLGDLSVPDLNLGYQNKLQPLRFRRSATAATLTDEDKFAVLLDMCAGDAYHVLQDKYRTRLETNATNREATEKENRKMEVKLAKKWHDAAKVEGAEPGPAPSWPRLVPEGDPTLMTDAWQLLQDTYPEQSAHSLAKYLDFQYVSSRSTAATFHFLRELCRKNGKETKGREVTEKALKSLRPEIRKALEGDVLNPRRRDDRKGKGKGKGKQAFAATAAPAKGGDFPSPSYNCGETGHMKQDCKKKPKGGGGPGRKPGAFCGHCKKRDSHTEDECWEKHPDKRPEKWRQPRPGGATRPAYAAEEPRGERPPAEEEAAGAAPPTATAAEEAEVLRSGPAQSLPPSFGEYPITDPRYQGSEDHEHAGMQPHLLDEPKVGPQREVRVHRPEPFEVVTGNAHVAWARACSVRLVQVSLGQPLRCRGGAGPRASKIPEAEEEERVSGEPAEGEESDDKDMAGVDDDRQMEPVVEPTEEQQAVHVIPIKYRYYPPAQLPLGGEVYLSNHIDLMEKNFRRDPTNPEVDGHLNPGWLKTQRWFQFKRAELEAYVLWHGGWIVTYERHIERREAAQLAVRQVDRYVLSALGAAQRALREYFQTCNEQSLTCPDLRMMVNIHEWMMESLIERDRHDYVVNLGPPPVPELQRESGSIEHGTRFGVPMSLLQAHLARRYGTNWVEGFLQGRVVNYPPGTPNLPVPKRQYAIPLTGPLAEPPVRRDETREPAGARAAPEKRPYCPSGLRVLIRKEWAKHEPDGTAIPRAQKFPASSRRTPTPSSGSESGGSAGAGDDAGGEVGAEGVEEACERGLKRQSAAVEGEPTDRSSKVPKGGEAAAEAAGGVAAAGAGVHREKERAKQSIAEGVRTPTGVGTATEPEVAGAPAETVAAPVPTAAAREAATAAAASSTAEAEAAEIRADSASAAAHQAREVELVRTGSQENPVPKVLQPTVHPPFVPSVRGNMDNYLALNPMQRLSQQGYNLCGAFLNGRATQIRNLYAEQFDATGRKARLEVREFGKSTALPTRAVGPTPKTGQKRRAAKSQEGRERPKKVAEIRAEKGGGKAPKTRGAAATGPVAASGGGERLGLERTPTPASGEKEGADKIPKAGSPRFERLRKEWLEDREEDVRCLPDKGEDPDSKAALDAAGYPPCSLSLKNLLMRVCGGAVRRIPREREMTRTRRGLRSLVAWEVFRDRGWRYLEGPPTERPVWLSAFAEVRESPSLRKMLDEIGAPPLPRARTAGEQVSLQFEAGVRQAATAYGAVREHPDDNEEQWPPELAITEHVPEEEARPGVEGEGPGPEQEELPETEATEERPEGEEADTGVEFVPEPEAGGEQPDQEPGPETGKEQPEEVVQQQGCGGFLRLPPTGPAASFKTFDSFDTGVFIPPVVEAHLALAEAEPTAVTAGAEFLSAAPPPPPPPPIPPTGLPATGPAVTWKSVEETLTATLDMLYPNGQEESPTRKEVADAALFPPIRRSDAEDLLRAIMTDLRATYGTSPAVASALAADPGRVQQQAAHRMFKFRKDLGERLRQTQEEAAKREAAKAAEAKAAGRKKVVLVPPRAQPHRELGWTAVVQVRGLTVSWNRAISQVARRAIRAVDLHLLPPALQSANIEGVMAGYMYAEMVIRPPGVSTPPLPELREYQEESEDDGQGQQSPGPKDEHPQREQPRRDDTEGGRGGGGPPPAAATGRPAGGAVTQSQAPRGGGQGGKDTRGRGGSGSGSRRECSVGASHSPGAGAAYTPPGNDSAGVSHSPGVSRATPIPAISAFMALGQDEFNISLGLLEPETRAFLVRQLQNLSAHKGDRKRERVRAPTVRVSAKALWVNGKPLEGSAILDIGAMPLLIGRPGLVQLGLREEDVSPDAVRLGLADGKSTKMFGVTRKPINFTFNPGKRTETVVSVRAVVTQAPYDFLVGNIIMWVIGGVIDSWREQFRYQVNWRHGGPGVSGPEGFIPLMYERERGTAPLPYALYSTLHGMGGKVESAVAVESDYDDMPPLAEASNDESHTTILVPPLSSLTPEERVQRWEEEQAMHGDLERPGPTLLERPNLDRRPPEHRQSMRAGVNLRGISRSYPIPDGEPEWNYEAHPDGGWYVDEVPLWREGNRERLYWLIDFISTEGPSKYPAVREWEERRLQYRRDWLQRMILECRNEPMLAGYNTLPRRQDELAQIDSLFMMHAAYARDLMKEDALPRLDTEAVEFQTAATNNRRLAYPWEPALGPPVDAPAFNFNTRTAPMLEMELGALVGRAHSLFALLAQGEVRRFRQERTRELIAKHRRGLIRRRTRELIAKHRRGLIRRVNEIFQSHSHERRLERRALERAWATQVEQLTRLLDRTPGVLDPPGPGEAAPRQEGPPWAGSMEGYPARDQRQTICDHLGRPDLPPGWAWRGDSNAFYYRELHDFLEIQRRPGKEAQAESQNRAHVGDLRGEDYPQMADLLQMQHQRRQEPPPAPADEDETRPSPVHTVPVGA</sequence>
<evidence type="ECO:0000256" key="2">
    <source>
        <dbReference type="SAM" id="MobiDB-lite"/>
    </source>
</evidence>
<proteinExistence type="predicted"/>
<evidence type="ECO:0000313" key="4">
    <source>
        <dbReference type="EMBL" id="GAQ91781.1"/>
    </source>
</evidence>
<feature type="compositionally biased region" description="Basic and acidic residues" evidence="2">
    <location>
        <begin position="1653"/>
        <end position="1670"/>
    </location>
</feature>
<feature type="region of interest" description="Disordered" evidence="2">
    <location>
        <begin position="705"/>
        <end position="732"/>
    </location>
</feature>
<feature type="compositionally biased region" description="Basic and acidic residues" evidence="2">
    <location>
        <begin position="191"/>
        <end position="206"/>
    </location>
</feature>